<feature type="non-terminal residue" evidence="8">
    <location>
        <position position="605"/>
    </location>
</feature>
<dbReference type="CDD" id="cd18785">
    <property type="entry name" value="SF2_C"/>
    <property type="match status" value="1"/>
</dbReference>
<dbReference type="PROSITE" id="PS51192">
    <property type="entry name" value="HELICASE_ATP_BIND_1"/>
    <property type="match status" value="1"/>
</dbReference>
<dbReference type="HOGENOM" id="CLU_010294_1_0_1"/>
<comment type="similarity">
    <text evidence="1">Belongs to the helicase family. RecQ subfamily.</text>
</comment>
<proteinExistence type="inferred from homology"/>
<name>S8DWQ4_FOMSC</name>
<dbReference type="GO" id="GO:0009378">
    <property type="term" value="F:four-way junction helicase activity"/>
    <property type="evidence" value="ECO:0007669"/>
    <property type="project" value="TreeGrafter"/>
</dbReference>
<dbReference type="Gene3D" id="3.40.50.300">
    <property type="entry name" value="P-loop containing nucleotide triphosphate hydrolases"/>
    <property type="match status" value="2"/>
</dbReference>
<reference evidence="8 10" key="1">
    <citation type="journal article" date="2012" name="Science">
        <title>The Paleozoic origin of enzymatic lignin decomposition reconstructed from 31 fungal genomes.</title>
        <authorList>
            <person name="Floudas D."/>
            <person name="Binder M."/>
            <person name="Riley R."/>
            <person name="Barry K."/>
            <person name="Blanchette R.A."/>
            <person name="Henrissat B."/>
            <person name="Martinez A.T."/>
            <person name="Otillar R."/>
            <person name="Spatafora J.W."/>
            <person name="Yadav J.S."/>
            <person name="Aerts A."/>
            <person name="Benoit I."/>
            <person name="Boyd A."/>
            <person name="Carlson A."/>
            <person name="Copeland A."/>
            <person name="Coutinho P.M."/>
            <person name="de Vries R.P."/>
            <person name="Ferreira P."/>
            <person name="Findley K."/>
            <person name="Foster B."/>
            <person name="Gaskell J."/>
            <person name="Glotzer D."/>
            <person name="Gorecki P."/>
            <person name="Heitman J."/>
            <person name="Hesse C."/>
            <person name="Hori C."/>
            <person name="Igarashi K."/>
            <person name="Jurgens J.A."/>
            <person name="Kallen N."/>
            <person name="Kersten P."/>
            <person name="Kohler A."/>
            <person name="Kuees U."/>
            <person name="Kumar T.K.A."/>
            <person name="Kuo A."/>
            <person name="LaButti K."/>
            <person name="Larrondo L.F."/>
            <person name="Lindquist E."/>
            <person name="Ling A."/>
            <person name="Lombard V."/>
            <person name="Lucas S."/>
            <person name="Lundell T."/>
            <person name="Martin R."/>
            <person name="McLaughlin D.J."/>
            <person name="Morgenstern I."/>
            <person name="Morin E."/>
            <person name="Murat C."/>
            <person name="Nagy L.G."/>
            <person name="Nolan M."/>
            <person name="Ohm R.A."/>
            <person name="Patyshakuliyeva A."/>
            <person name="Rokas A."/>
            <person name="Ruiz-Duenas F.J."/>
            <person name="Sabat G."/>
            <person name="Salamov A."/>
            <person name="Samejima M."/>
            <person name="Schmutz J."/>
            <person name="Slot J.C."/>
            <person name="St John F."/>
            <person name="Stenlid J."/>
            <person name="Sun H."/>
            <person name="Sun S."/>
            <person name="Syed K."/>
            <person name="Tsang A."/>
            <person name="Wiebenga A."/>
            <person name="Young D."/>
            <person name="Pisabarro A."/>
            <person name="Eastwood D.C."/>
            <person name="Martin F."/>
            <person name="Cullen D."/>
            <person name="Grigoriev I.V."/>
            <person name="Hibbett D.S."/>
        </authorList>
    </citation>
    <scope>NUCLEOTIDE SEQUENCE</scope>
    <source>
        <strain evidence="10">FP-58527</strain>
        <strain evidence="8">FP-58527 SS1</strain>
    </source>
</reference>
<keyword evidence="10" id="KW-1185">Reference proteome</keyword>
<dbReference type="PANTHER" id="PTHR13710">
    <property type="entry name" value="DNA HELICASE RECQ FAMILY MEMBER"/>
    <property type="match status" value="1"/>
</dbReference>
<evidence type="ECO:0000259" key="6">
    <source>
        <dbReference type="PROSITE" id="PS51192"/>
    </source>
</evidence>
<dbReference type="InterPro" id="IPR027417">
    <property type="entry name" value="P-loop_NTPase"/>
</dbReference>
<evidence type="ECO:0000256" key="3">
    <source>
        <dbReference type="ARBA" id="ARBA00022840"/>
    </source>
</evidence>
<dbReference type="GO" id="GO:0005694">
    <property type="term" value="C:chromosome"/>
    <property type="evidence" value="ECO:0007669"/>
    <property type="project" value="TreeGrafter"/>
</dbReference>
<dbReference type="GO" id="GO:0005634">
    <property type="term" value="C:nucleus"/>
    <property type="evidence" value="ECO:0007669"/>
    <property type="project" value="TreeGrafter"/>
</dbReference>
<feature type="domain" description="Helicase ATP-binding" evidence="6">
    <location>
        <begin position="39"/>
        <end position="231"/>
    </location>
</feature>
<dbReference type="Proteomes" id="UP000015241">
    <property type="component" value="Unassembled WGS sequence"/>
</dbReference>
<organism evidence="8 10">
    <name type="scientific">Fomitopsis schrenkii</name>
    <name type="common">Brown rot fungus</name>
    <dbReference type="NCBI Taxonomy" id="2126942"/>
    <lineage>
        <taxon>Eukaryota</taxon>
        <taxon>Fungi</taxon>
        <taxon>Dikarya</taxon>
        <taxon>Basidiomycota</taxon>
        <taxon>Agaricomycotina</taxon>
        <taxon>Agaricomycetes</taxon>
        <taxon>Polyporales</taxon>
        <taxon>Fomitopsis</taxon>
    </lineage>
</organism>
<dbReference type="STRING" id="743788.S8DWQ4"/>
<dbReference type="AlphaFoldDB" id="S8DWQ4"/>
<evidence type="ECO:0000313" key="8">
    <source>
        <dbReference type="EMBL" id="EPS97566.1"/>
    </source>
</evidence>
<evidence type="ECO:0000256" key="1">
    <source>
        <dbReference type="ARBA" id="ARBA00005446"/>
    </source>
</evidence>
<dbReference type="SMART" id="SM00487">
    <property type="entry name" value="DEXDc"/>
    <property type="match status" value="1"/>
</dbReference>
<feature type="domain" description="Helicase C-terminal" evidence="7">
    <location>
        <begin position="263"/>
        <end position="422"/>
    </location>
</feature>
<dbReference type="Pfam" id="PF00270">
    <property type="entry name" value="DEAD"/>
    <property type="match status" value="1"/>
</dbReference>
<dbReference type="EC" id="5.6.2.4" evidence="5"/>
<dbReference type="GO" id="GO:0043138">
    <property type="term" value="F:3'-5' DNA helicase activity"/>
    <property type="evidence" value="ECO:0007669"/>
    <property type="project" value="UniProtKB-EC"/>
</dbReference>
<dbReference type="GO" id="GO:0005737">
    <property type="term" value="C:cytoplasm"/>
    <property type="evidence" value="ECO:0007669"/>
    <property type="project" value="TreeGrafter"/>
</dbReference>
<keyword evidence="3" id="KW-0067">ATP-binding</keyword>
<dbReference type="GO" id="GO:0003676">
    <property type="term" value="F:nucleic acid binding"/>
    <property type="evidence" value="ECO:0007669"/>
    <property type="project" value="InterPro"/>
</dbReference>
<evidence type="ECO:0000259" key="7">
    <source>
        <dbReference type="PROSITE" id="PS51194"/>
    </source>
</evidence>
<sequence>MERRSSRYVFSTSEGHALVRRILRQHLPYDPHDYQLEGICHVLDGHDLLAVLATGSGKTGLYSMYMLMLIELSKNPSICDPPVKDIPKNPVMVAIYPTIGLEEQMAFMSVKLPSIVINSNTLDEARKSGRNLWHAARTGYAVILLSPEQLVSKGFESLLQCPAFTARVCVLGLDETHALDTWGASFRKSYRQIDFMRARMPSRVRIITSSATVRAGATKSNICAFLGFRPGEYRELRRSNVRHNVRPIFRFLNAGIGGWSFPDLDWLVTDGRKTVVFCRTIALGFRVLVHLWNKIPSNIDRGTFVRLYNALNWPSYNEQTRQLVRDNPVCKIVIATATFMMGVDIPNIFRVIILGEPESTEEWLQWLGRAQRDVRSTTNGECITYLPQKALETARGIVDGVQPRRAVIAPGSSDKPSTQSVHMDHAMARILLAPCKIAEQNCLYENPASDPQCLCETCTLRIADIRLTSDDITSCPCTCSGPGELGCQPELLSQPETRGRAKDMNPVPKNQRLTRAMRAAGQERLIKFRNFIHKSTKSPSARLLPPATFFPEPTMKLLLDKFALISTEDALRELIAGRVYLLPYTHDLWAVITELQTTFDNMRKQ</sequence>
<dbReference type="InterPro" id="IPR011545">
    <property type="entry name" value="DEAD/DEAH_box_helicase_dom"/>
</dbReference>
<evidence type="ECO:0000313" key="10">
    <source>
        <dbReference type="Proteomes" id="UP000015241"/>
    </source>
</evidence>
<evidence type="ECO:0000256" key="5">
    <source>
        <dbReference type="ARBA" id="ARBA00034808"/>
    </source>
</evidence>
<dbReference type="SUPFAM" id="SSF52540">
    <property type="entry name" value="P-loop containing nucleoside triphosphate hydrolases"/>
    <property type="match status" value="1"/>
</dbReference>
<dbReference type="EMBL" id="KE504132">
    <property type="protein sequence ID" value="EPT02909.1"/>
    <property type="molecule type" value="Genomic_DNA"/>
</dbReference>
<accession>S8DWQ4</accession>
<dbReference type="InterPro" id="IPR014001">
    <property type="entry name" value="Helicase_ATP-bd"/>
</dbReference>
<evidence type="ECO:0000256" key="2">
    <source>
        <dbReference type="ARBA" id="ARBA00022741"/>
    </source>
</evidence>
<reference evidence="8" key="2">
    <citation type="submission" date="2013-06" db="EMBL/GenBank/DDBJ databases">
        <authorList>
            <consortium name="DOE Joint Genome Institute"/>
            <person name="Riley R."/>
            <person name="Floudas D."/>
            <person name="Binder M."/>
            <person name="Barry K."/>
            <person name="Blanchette R.A."/>
            <person name="Henrissat B."/>
            <person name="Martinez A.T."/>
            <person name="Otillar R."/>
            <person name="Spatafora J.W."/>
            <person name="Yadav J.S."/>
            <person name="Aerts A."/>
            <person name="Benoit I."/>
            <person name="Boyd A."/>
            <person name="Carlson A."/>
            <person name="Copeland A."/>
            <person name="Coutinho P.M."/>
            <person name="De Vries R.P."/>
            <person name="Ferreira P."/>
            <person name="Findley K."/>
            <person name="Foster B."/>
            <person name="Gaskell J."/>
            <person name="Glotzer D."/>
            <person name="Gorecki P."/>
            <person name="Heitman J."/>
            <person name="Hesse C."/>
            <person name="Hori C."/>
            <person name="Igarashi K."/>
            <person name="Jurgens J.A."/>
            <person name="Kallen N."/>
            <person name="Kersten P."/>
            <person name="Kohler A."/>
            <person name="Kues U."/>
            <person name="Kumar T.K."/>
            <person name="Kuo A."/>
            <person name="LaButti K."/>
            <person name="Larrondo L.F."/>
            <person name="Lindquist E."/>
            <person name="Ling A."/>
            <person name="Lombard V."/>
            <person name="Lucas S."/>
            <person name="Lundell T."/>
            <person name="Martin R."/>
            <person name="McLaughlin D.J."/>
            <person name="Morgenstern I."/>
            <person name="Morin E."/>
            <person name="Murat C."/>
            <person name="Nagy L.G."/>
            <person name="Nolan M."/>
            <person name="Ohm R.A."/>
            <person name="Patyshakuliyeva A."/>
            <person name="Rokas A."/>
            <person name="Ruiz-Duenas F.J."/>
            <person name="Sabat G."/>
            <person name="Salamov A."/>
            <person name="Samejima M."/>
            <person name="Schmutz J."/>
            <person name="Slot J.C."/>
            <person name="St John F."/>
            <person name="Stenlid J."/>
            <person name="Sun H."/>
            <person name="Sun S."/>
            <person name="Syed K."/>
            <person name="Tsang A."/>
            <person name="Wiebenga A."/>
            <person name="Young D."/>
            <person name="Pisabarro A."/>
            <person name="Eastwood D.C."/>
            <person name="Martin F."/>
            <person name="Cullen D."/>
            <person name="Hibbett D.S."/>
            <person name="Grigoriev I.V."/>
        </authorList>
    </citation>
    <scope>NUCLEOTIDE SEQUENCE</scope>
    <source>
        <strain evidence="8">FP-58527 SS1</strain>
    </source>
</reference>
<protein>
    <recommendedName>
        <fullName evidence="5">DNA 3'-5' helicase</fullName>
        <ecNumber evidence="5">5.6.2.4</ecNumber>
    </recommendedName>
</protein>
<dbReference type="GO" id="GO:0000724">
    <property type="term" value="P:double-strand break repair via homologous recombination"/>
    <property type="evidence" value="ECO:0007669"/>
    <property type="project" value="TreeGrafter"/>
</dbReference>
<gene>
    <name evidence="9" type="ORF">FOMPIDRAFT_1117104</name>
    <name evidence="8" type="ORF">FOMPIDRAFT_1128399</name>
</gene>
<dbReference type="InterPro" id="IPR001650">
    <property type="entry name" value="Helicase_C-like"/>
</dbReference>
<dbReference type="PANTHER" id="PTHR13710:SF120">
    <property type="entry name" value="BIFUNCTIONAL 3'-5' EXONUCLEASE_ATP-DEPENDENT HELICASE WRN"/>
    <property type="match status" value="1"/>
</dbReference>
<comment type="catalytic activity">
    <reaction evidence="4">
        <text>Couples ATP hydrolysis with the unwinding of duplex DNA by translocating in the 3'-5' direction.</text>
        <dbReference type="EC" id="5.6.2.4"/>
    </reaction>
</comment>
<dbReference type="GO" id="GO:0005524">
    <property type="term" value="F:ATP binding"/>
    <property type="evidence" value="ECO:0007669"/>
    <property type="project" value="UniProtKB-KW"/>
</dbReference>
<keyword evidence="2" id="KW-0547">Nucleotide-binding</keyword>
<dbReference type="EMBL" id="KE504175">
    <property type="protein sequence ID" value="EPS97566.1"/>
    <property type="molecule type" value="Genomic_DNA"/>
</dbReference>
<dbReference type="PROSITE" id="PS51194">
    <property type="entry name" value="HELICASE_CTER"/>
    <property type="match status" value="1"/>
</dbReference>
<dbReference type="eggNOG" id="KOG0353">
    <property type="taxonomic scope" value="Eukaryota"/>
</dbReference>
<evidence type="ECO:0000313" key="9">
    <source>
        <dbReference type="EMBL" id="EPT02909.1"/>
    </source>
</evidence>
<dbReference type="OrthoDB" id="2790700at2759"/>
<dbReference type="Pfam" id="PF00271">
    <property type="entry name" value="Helicase_C"/>
    <property type="match status" value="1"/>
</dbReference>
<evidence type="ECO:0000256" key="4">
    <source>
        <dbReference type="ARBA" id="ARBA00034617"/>
    </source>
</evidence>